<evidence type="ECO:0000256" key="1">
    <source>
        <dbReference type="SAM" id="MobiDB-lite"/>
    </source>
</evidence>
<dbReference type="Proteomes" id="UP001430804">
    <property type="component" value="Unassembled WGS sequence"/>
</dbReference>
<keyword evidence="4" id="KW-1185">Reference proteome</keyword>
<evidence type="ECO:0000313" key="3">
    <source>
        <dbReference type="EMBL" id="MBW3096746.1"/>
    </source>
</evidence>
<name>A0ABS6WLB3_9HYPH</name>
<evidence type="ECO:0000256" key="2">
    <source>
        <dbReference type="SAM" id="Phobius"/>
    </source>
</evidence>
<feature type="region of interest" description="Disordered" evidence="1">
    <location>
        <begin position="148"/>
        <end position="168"/>
    </location>
</feature>
<feature type="transmembrane region" description="Helical" evidence="2">
    <location>
        <begin position="91"/>
        <end position="109"/>
    </location>
</feature>
<sequence length="168" mass="18325">MGLFGRLLIRFIAIAFAYFISSLVASIAYIFLTGLVRPDDFLRFSSVEMTFTMIVGTFGVAALMGRAALLPALLIIALFEILRRRDWLSHVLGGALLGAGISAVTWIRAEEIPAMTLAVQIVCGMIAATIYWLIAGRRAGLWLPSARQQPPELPPAPLARDPRNRPSS</sequence>
<comment type="caution">
    <text evidence="3">The sequence shown here is derived from an EMBL/GenBank/DDBJ whole genome shotgun (WGS) entry which is preliminary data.</text>
</comment>
<organism evidence="3 4">
    <name type="scientific">Pseudohoeflea coraliihabitans</name>
    <dbReference type="NCBI Taxonomy" id="2860393"/>
    <lineage>
        <taxon>Bacteria</taxon>
        <taxon>Pseudomonadati</taxon>
        <taxon>Pseudomonadota</taxon>
        <taxon>Alphaproteobacteria</taxon>
        <taxon>Hyphomicrobiales</taxon>
        <taxon>Rhizobiaceae</taxon>
        <taxon>Pseudohoeflea</taxon>
    </lineage>
</organism>
<feature type="transmembrane region" description="Helical" evidence="2">
    <location>
        <begin position="115"/>
        <end position="134"/>
    </location>
</feature>
<dbReference type="RefSeq" id="WP_219200584.1">
    <property type="nucleotide sequence ID" value="NZ_JAHWQX010000001.1"/>
</dbReference>
<feature type="transmembrane region" description="Helical" evidence="2">
    <location>
        <begin position="51"/>
        <end position="79"/>
    </location>
</feature>
<dbReference type="EMBL" id="JAHWQX010000001">
    <property type="protein sequence ID" value="MBW3096746.1"/>
    <property type="molecule type" value="Genomic_DNA"/>
</dbReference>
<feature type="transmembrane region" description="Helical" evidence="2">
    <location>
        <begin position="7"/>
        <end position="31"/>
    </location>
</feature>
<keyword evidence="2" id="KW-0812">Transmembrane</keyword>
<proteinExistence type="predicted"/>
<keyword evidence="2" id="KW-1133">Transmembrane helix</keyword>
<reference evidence="3" key="1">
    <citation type="submission" date="2021-07" db="EMBL/GenBank/DDBJ databases">
        <title>Pseudohoeflea marina sp. nov. a polyhydroxyalcanoate-producing bacterium.</title>
        <authorList>
            <person name="Zheng W."/>
            <person name="Yu S."/>
            <person name="Huang Y."/>
        </authorList>
    </citation>
    <scope>NUCLEOTIDE SEQUENCE</scope>
    <source>
        <strain evidence="3">DP4N28-3</strain>
    </source>
</reference>
<protein>
    <submittedName>
        <fullName evidence="3">Uncharacterized protein</fullName>
    </submittedName>
</protein>
<gene>
    <name evidence="3" type="ORF">KY465_05585</name>
</gene>
<accession>A0ABS6WLB3</accession>
<evidence type="ECO:0000313" key="4">
    <source>
        <dbReference type="Proteomes" id="UP001430804"/>
    </source>
</evidence>
<keyword evidence="2" id="KW-0472">Membrane</keyword>